<sequence>MSKLDGPETSNPFLTVLLPKGMSPALAASLQFGVEQAISAPCR</sequence>
<evidence type="ECO:0000313" key="2">
    <source>
        <dbReference type="Proteomes" id="UP000198263"/>
    </source>
</evidence>
<dbReference type="AlphaFoldDB" id="A0A658R3X9"/>
<evidence type="ECO:0000313" key="1">
    <source>
        <dbReference type="EMBL" id="SAL46273.1"/>
    </source>
</evidence>
<proteinExistence type="predicted"/>
<keyword evidence="2" id="KW-1185">Reference proteome</keyword>
<gene>
    <name evidence="1" type="ORF">AWB72_04830</name>
</gene>
<comment type="caution">
    <text evidence="1">The sequence shown here is derived from an EMBL/GenBank/DDBJ whole genome shotgun (WGS) entry which is preliminary data.</text>
</comment>
<dbReference type="EMBL" id="FCNV02000014">
    <property type="protein sequence ID" value="SAL46273.1"/>
    <property type="molecule type" value="Genomic_DNA"/>
</dbReference>
<organism evidence="1 2">
    <name type="scientific">Caballeronia concitans</name>
    <dbReference type="NCBI Taxonomy" id="1777133"/>
    <lineage>
        <taxon>Bacteria</taxon>
        <taxon>Pseudomonadati</taxon>
        <taxon>Pseudomonadota</taxon>
        <taxon>Betaproteobacteria</taxon>
        <taxon>Burkholderiales</taxon>
        <taxon>Burkholderiaceae</taxon>
        <taxon>Caballeronia</taxon>
    </lineage>
</organism>
<protein>
    <submittedName>
        <fullName evidence="1">Uncharacterized protein</fullName>
    </submittedName>
</protein>
<dbReference type="Proteomes" id="UP000198263">
    <property type="component" value="Unassembled WGS sequence"/>
</dbReference>
<name>A0A658R3X9_9BURK</name>
<reference evidence="1 2" key="1">
    <citation type="submission" date="2016-01" db="EMBL/GenBank/DDBJ databases">
        <authorList>
            <person name="Peeters C."/>
        </authorList>
    </citation>
    <scope>NUCLEOTIDE SEQUENCE [LARGE SCALE GENOMIC DNA]</scope>
    <source>
        <strain evidence="1">LMG 29315</strain>
    </source>
</reference>
<accession>A0A658R3X9</accession>